<name>A0A4D7QR46_9HYPH</name>
<accession>A0A4D7QR46</accession>
<proteinExistence type="predicted"/>
<dbReference type="Proteomes" id="UP000298588">
    <property type="component" value="Chromosome"/>
</dbReference>
<organism evidence="1 2">
    <name type="scientific">Phreatobacter aquaticus</name>
    <dbReference type="NCBI Taxonomy" id="2570229"/>
    <lineage>
        <taxon>Bacteria</taxon>
        <taxon>Pseudomonadati</taxon>
        <taxon>Pseudomonadota</taxon>
        <taxon>Alphaproteobacteria</taxon>
        <taxon>Hyphomicrobiales</taxon>
        <taxon>Phreatobacteraceae</taxon>
        <taxon>Phreatobacter</taxon>
    </lineage>
</organism>
<evidence type="ECO:0000313" key="1">
    <source>
        <dbReference type="EMBL" id="QCK87377.1"/>
    </source>
</evidence>
<reference evidence="1 2" key="1">
    <citation type="submission" date="2019-04" db="EMBL/GenBank/DDBJ databases">
        <title>Phreatobacter aquaticus sp. nov.</title>
        <authorList>
            <person name="Choi A."/>
            <person name="Baek K."/>
        </authorList>
    </citation>
    <scope>NUCLEOTIDE SEQUENCE [LARGE SCALE GENOMIC DNA]</scope>
    <source>
        <strain evidence="1 2">NMCR1094</strain>
    </source>
</reference>
<evidence type="ECO:0000313" key="2">
    <source>
        <dbReference type="Proteomes" id="UP000298588"/>
    </source>
</evidence>
<protein>
    <submittedName>
        <fullName evidence="1">Uncharacterized protein</fullName>
    </submittedName>
</protein>
<dbReference type="KEGG" id="paqt:E8L99_17255"/>
<dbReference type="OrthoDB" id="8479429at2"/>
<keyword evidence="2" id="KW-1185">Reference proteome</keyword>
<dbReference type="AlphaFoldDB" id="A0A4D7QR46"/>
<gene>
    <name evidence="1" type="ORF">E8L99_17255</name>
</gene>
<dbReference type="EMBL" id="CP039865">
    <property type="protein sequence ID" value="QCK87377.1"/>
    <property type="molecule type" value="Genomic_DNA"/>
</dbReference>
<sequence>MSALIGAPSGARANALEPFLARLGEAQVQYRTTTTLLRAGRNEDAEASLKKLTQLWAQISTLVRDKPPALFGQINLFPELIAGTGARLKRAADDLADGRADAALETILPLKRDWMNLRRAAGFYGIVECLDEASTVLGPLQAMRRTAPDLTRGEVRGDIIAKAAVYRYAVKRCESFANADLSSDSDYRRLTEAVFAALDVAATAIRLRDPALLERVLTDLKGYDTQLSQRFGG</sequence>
<dbReference type="RefSeq" id="WP_137100706.1">
    <property type="nucleotide sequence ID" value="NZ_CP039865.1"/>
</dbReference>